<dbReference type="InterPro" id="IPR038610">
    <property type="entry name" value="FliK-like_C_sf"/>
</dbReference>
<dbReference type="RefSeq" id="WP_194213365.1">
    <property type="nucleotide sequence ID" value="NZ_CP061205.1"/>
</dbReference>
<keyword evidence="4" id="KW-1185">Reference proteome</keyword>
<evidence type="ECO:0000259" key="2">
    <source>
        <dbReference type="Pfam" id="PF02120"/>
    </source>
</evidence>
<protein>
    <submittedName>
        <fullName evidence="3">Flagellar hook-length control protein FliK</fullName>
    </submittedName>
</protein>
<dbReference type="Pfam" id="PF02120">
    <property type="entry name" value="Flg_hook"/>
    <property type="match status" value="1"/>
</dbReference>
<evidence type="ECO:0000313" key="4">
    <source>
        <dbReference type="Proteomes" id="UP001595444"/>
    </source>
</evidence>
<keyword evidence="3" id="KW-0282">Flagellum</keyword>
<feature type="domain" description="Flagellar hook-length control protein-like C-terminal" evidence="2">
    <location>
        <begin position="419"/>
        <end position="495"/>
    </location>
</feature>
<accession>A0ABV7D711</accession>
<name>A0ABV7D711_9PROT</name>
<evidence type="ECO:0000313" key="3">
    <source>
        <dbReference type="EMBL" id="MFC3052984.1"/>
    </source>
</evidence>
<dbReference type="Proteomes" id="UP001595444">
    <property type="component" value="Unassembled WGS sequence"/>
</dbReference>
<comment type="caution">
    <text evidence="3">The sequence shown here is derived from an EMBL/GenBank/DDBJ whole genome shotgun (WGS) entry which is preliminary data.</text>
</comment>
<feature type="region of interest" description="Disordered" evidence="1">
    <location>
        <begin position="511"/>
        <end position="536"/>
    </location>
</feature>
<dbReference type="CDD" id="cd17470">
    <property type="entry name" value="T3SS_Flik_C"/>
    <property type="match status" value="1"/>
</dbReference>
<organism evidence="3 4">
    <name type="scientific">Kordiimonas pumila</name>
    <dbReference type="NCBI Taxonomy" id="2161677"/>
    <lineage>
        <taxon>Bacteria</taxon>
        <taxon>Pseudomonadati</taxon>
        <taxon>Pseudomonadota</taxon>
        <taxon>Alphaproteobacteria</taxon>
        <taxon>Kordiimonadales</taxon>
        <taxon>Kordiimonadaceae</taxon>
        <taxon>Kordiimonas</taxon>
    </lineage>
</organism>
<dbReference type="Gene3D" id="3.30.750.140">
    <property type="match status" value="1"/>
</dbReference>
<keyword evidence="3" id="KW-0966">Cell projection</keyword>
<feature type="compositionally biased region" description="Low complexity" evidence="1">
    <location>
        <begin position="305"/>
        <end position="318"/>
    </location>
</feature>
<dbReference type="EMBL" id="JBHRSL010000010">
    <property type="protein sequence ID" value="MFC3052984.1"/>
    <property type="molecule type" value="Genomic_DNA"/>
</dbReference>
<sequence>MNAIEQFMQNSGANPTQSLSDFYASIAGKVDENGDLASQFTEALKSINPAISASGQVWGVKTPEGVDGIVVVDPSDLLAEATDIADLSGLQTLSPESIDVASIEGIAGLQLIQMSGLELANRIQAGQLQTEPATIASLESSAQNDIFIFAADASTATGEVHLLPLAQLEALTTTPPAPLTNLTDAAPKDMLTVPTLAAVTAPTPDAALSLDTAQNITPESIVSAAAAAKPVNAQQTRGGAELMSVTEAYDVNLDAKAAEAQAVTVNAAQQKAAAQTAPAQQATTDTASQQAAATAQAAQANAAKQATSKTASTDTAKPLTPEAVLGQNNSAVPTLTANPVTEMMAARSSEAARAPVITWTPETISGGGDGSAAEAVSAGLSSLRGDTGFMSSMGLLGGKPSPALGGQIAKQLNLAVSRTLKNGGDQFTMRLDPPELGRVRVSMAFGSDGTVTARVVAERPETLELLQRDTKGLERALEAGGHKVENGSISFSLDSGDGESAGKAFAEAVQDEQHKNGKNSAGGSGADTTDDGGDELDTATLDEILAHVTVETGLDVRV</sequence>
<proteinExistence type="predicted"/>
<keyword evidence="3" id="KW-0969">Cilium</keyword>
<gene>
    <name evidence="3" type="ORF">ACFOKA_13795</name>
</gene>
<evidence type="ECO:0000256" key="1">
    <source>
        <dbReference type="SAM" id="MobiDB-lite"/>
    </source>
</evidence>
<feature type="region of interest" description="Disordered" evidence="1">
    <location>
        <begin position="305"/>
        <end position="331"/>
    </location>
</feature>
<dbReference type="InterPro" id="IPR021136">
    <property type="entry name" value="Flagellar_hook_control-like_C"/>
</dbReference>
<reference evidence="4" key="1">
    <citation type="journal article" date="2019" name="Int. J. Syst. Evol. Microbiol.">
        <title>The Global Catalogue of Microorganisms (GCM) 10K type strain sequencing project: providing services to taxonomists for standard genome sequencing and annotation.</title>
        <authorList>
            <consortium name="The Broad Institute Genomics Platform"/>
            <consortium name="The Broad Institute Genome Sequencing Center for Infectious Disease"/>
            <person name="Wu L."/>
            <person name="Ma J."/>
        </authorList>
    </citation>
    <scope>NUCLEOTIDE SEQUENCE [LARGE SCALE GENOMIC DNA]</scope>
    <source>
        <strain evidence="4">KCTC 62164</strain>
    </source>
</reference>